<feature type="compositionally biased region" description="Basic residues" evidence="10">
    <location>
        <begin position="24"/>
        <end position="38"/>
    </location>
</feature>
<evidence type="ECO:0000256" key="8">
    <source>
        <dbReference type="ARBA" id="ARBA00023163"/>
    </source>
</evidence>
<evidence type="ECO:0000256" key="2">
    <source>
        <dbReference type="ARBA" id="ARBA00006899"/>
    </source>
</evidence>
<dbReference type="Proteomes" id="UP000198341">
    <property type="component" value="Chromosome 2"/>
</dbReference>
<name>K8EQL2_9CHLO</name>
<evidence type="ECO:0000256" key="3">
    <source>
        <dbReference type="ARBA" id="ARBA00022723"/>
    </source>
</evidence>
<comment type="similarity">
    <text evidence="2">Belongs to the RRN7/TAF1B family.</text>
</comment>
<dbReference type="InterPro" id="IPR033599">
    <property type="entry name" value="TAF1B/Rrn7"/>
</dbReference>
<keyword evidence="7" id="KW-0238">DNA-binding</keyword>
<sequence length="925" mass="105696">MSQPHHMKRFGVDGDSQKEGETTKKKKKKNLMLKTKRQREKEFHSETTNEFKRRRRSKREEAEDEKNDEEDESMRFKYSMSQFATQQNQQKKVEVICEVCGNSGLENFEEDQKTGSYFCKKCNAKTDALVVAPDAEALARALPGFGGEQGPMSFHGARRRRVGFGHRVHDYSQQFTKEERMMEEKRALRIEERKFTKMVDLHCETMTKLLRAQCEFFVERYMESSSYGDKDEEEREKRRREKRANEFRKACRSIWFALLAAKDELFSIDMDDIGSVNDALRTSTFVMNTRKLRKERRKAIADAKRQKEMLAYSDDDDDDDVDEGGGGLELEEEENIEDDNDGEDYQEDEDDDAEDVDGRKDKNGKSLKMEAEEERQHLNAVNSLIMAHLPQKLTLGVLFVATRMCFADEESFGFTFARDISTLASTGKLPYLRPTTNIYNMRAWGKDLLRPRTMPTSTDVIQVAEYIVAKTGLREDIVFERNVFNLTRELVRRAFQSSFPAFLHQQPHKPAEAVVVARNDENVNTNADDDNSESKAVKKKTQSPLLSRVADAYCESAENLMQFLGYDFLLDKEKYKFEAGQMPQISRMKEADARKMLSTYPAEVHASAIIVVTLKLLFGLDGRVKSLQRKRTASNHVPDCFPVDERENSALKAPADGWLVWATNARKAFQEELLRKRRAIPPILAKDKRKDDAKDVNAYIDWCEANIFDDATKKLSGRFNIVRDKLCKMAAGKSAAKIGKDYRDDDNNDGAITLPLKADAGAKLYEVYVDVPFTKGKSDRASAAAVAHADGNIGFKHAGSFVHTYSRIDLNAPEYIAVLNWASEVCGANFKSAHHCVMIMEMLLLLEDNKFANHIKNTWNVAPRSVLKEREEKTAMATTTIRKKTKKEKKKEKKNKNKKSAAASPNPPPPPSLIRRSPRLKRSSK</sequence>
<feature type="region of interest" description="Disordered" evidence="10">
    <location>
        <begin position="1"/>
        <end position="73"/>
    </location>
</feature>
<keyword evidence="4" id="KW-0863">Zinc-finger</keyword>
<feature type="compositionally biased region" description="Basic residues" evidence="10">
    <location>
        <begin position="881"/>
        <end position="899"/>
    </location>
</feature>
<keyword evidence="8" id="KW-0804">Transcription</keyword>
<dbReference type="PANTHER" id="PTHR31576:SF2">
    <property type="entry name" value="TATA BOX-BINDING PROTEIN-ASSOCIATED FACTOR RNA POLYMERASE I SUBUNIT B"/>
    <property type="match status" value="1"/>
</dbReference>
<accession>K8EQL2</accession>
<dbReference type="PANTHER" id="PTHR31576">
    <property type="entry name" value="TATA BOX-BINDING PROTEIN-ASSOCIATED FACTOR RNA POLYMERASE I SUBUNIT B"/>
    <property type="match status" value="1"/>
</dbReference>
<feature type="compositionally biased region" description="Basic residues" evidence="10">
    <location>
        <begin position="916"/>
        <end position="925"/>
    </location>
</feature>
<evidence type="ECO:0000256" key="6">
    <source>
        <dbReference type="ARBA" id="ARBA00023015"/>
    </source>
</evidence>
<evidence type="ECO:0000256" key="4">
    <source>
        <dbReference type="ARBA" id="ARBA00022771"/>
    </source>
</evidence>
<keyword evidence="3" id="KW-0479">Metal-binding</keyword>
<dbReference type="KEGG" id="bpg:Bathy02g00530"/>
<feature type="compositionally biased region" description="Basic and acidic residues" evidence="10">
    <location>
        <begin position="356"/>
        <end position="373"/>
    </location>
</feature>
<comment type="subcellular location">
    <subcellularLocation>
        <location evidence="1">Nucleus</location>
        <location evidence="1">Nucleolus</location>
    </subcellularLocation>
</comment>
<evidence type="ECO:0008006" key="13">
    <source>
        <dbReference type="Google" id="ProtNLM"/>
    </source>
</evidence>
<dbReference type="RefSeq" id="XP_007514470.1">
    <property type="nucleotide sequence ID" value="XM_007514408.1"/>
</dbReference>
<evidence type="ECO:0000313" key="11">
    <source>
        <dbReference type="EMBL" id="CCO14710.1"/>
    </source>
</evidence>
<gene>
    <name evidence="11" type="ORF">Bathy02g00530</name>
</gene>
<evidence type="ECO:0000256" key="9">
    <source>
        <dbReference type="ARBA" id="ARBA00023242"/>
    </source>
</evidence>
<reference evidence="11 12" key="1">
    <citation type="submission" date="2011-10" db="EMBL/GenBank/DDBJ databases">
        <authorList>
            <person name="Genoscope - CEA"/>
        </authorList>
    </citation>
    <scope>NUCLEOTIDE SEQUENCE [LARGE SCALE GENOMIC DNA]</scope>
    <source>
        <strain evidence="11 12">RCC 1105</strain>
    </source>
</reference>
<organism evidence="11 12">
    <name type="scientific">Bathycoccus prasinos</name>
    <dbReference type="NCBI Taxonomy" id="41875"/>
    <lineage>
        <taxon>Eukaryota</taxon>
        <taxon>Viridiplantae</taxon>
        <taxon>Chlorophyta</taxon>
        <taxon>Mamiellophyceae</taxon>
        <taxon>Mamiellales</taxon>
        <taxon>Bathycoccaceae</taxon>
        <taxon>Bathycoccus</taxon>
    </lineage>
</organism>
<feature type="region of interest" description="Disordered" evidence="10">
    <location>
        <begin position="871"/>
        <end position="925"/>
    </location>
</feature>
<keyword evidence="6" id="KW-0805">Transcription regulation</keyword>
<feature type="region of interest" description="Disordered" evidence="10">
    <location>
        <begin position="307"/>
        <end position="373"/>
    </location>
</feature>
<dbReference type="GeneID" id="19017167"/>
<keyword evidence="12" id="KW-1185">Reference proteome</keyword>
<evidence type="ECO:0000256" key="5">
    <source>
        <dbReference type="ARBA" id="ARBA00022833"/>
    </source>
</evidence>
<dbReference type="GO" id="GO:0008270">
    <property type="term" value="F:zinc ion binding"/>
    <property type="evidence" value="ECO:0007669"/>
    <property type="project" value="UniProtKB-KW"/>
</dbReference>
<protein>
    <recommendedName>
        <fullName evidence="13">RRN7-type domain-containing protein</fullName>
    </recommendedName>
</protein>
<dbReference type="GO" id="GO:0070860">
    <property type="term" value="C:RNA polymerase I core factor complex"/>
    <property type="evidence" value="ECO:0007669"/>
    <property type="project" value="InterPro"/>
</dbReference>
<dbReference type="GO" id="GO:0001164">
    <property type="term" value="F:RNA polymerase I core promoter sequence-specific DNA binding"/>
    <property type="evidence" value="ECO:0007669"/>
    <property type="project" value="InterPro"/>
</dbReference>
<feature type="compositionally biased region" description="Acidic residues" evidence="10">
    <location>
        <begin position="62"/>
        <end position="72"/>
    </location>
</feature>
<feature type="compositionally biased region" description="Basic and acidic residues" evidence="10">
    <location>
        <begin position="39"/>
        <end position="51"/>
    </location>
</feature>
<feature type="compositionally biased region" description="Basic and acidic residues" evidence="10">
    <location>
        <begin position="10"/>
        <end position="23"/>
    </location>
</feature>
<feature type="compositionally biased region" description="Acidic residues" evidence="10">
    <location>
        <begin position="313"/>
        <end position="355"/>
    </location>
</feature>
<dbReference type="AlphaFoldDB" id="K8EQL2"/>
<keyword evidence="5" id="KW-0862">Zinc</keyword>
<evidence type="ECO:0000313" key="12">
    <source>
        <dbReference type="Proteomes" id="UP000198341"/>
    </source>
</evidence>
<keyword evidence="9" id="KW-0539">Nucleus</keyword>
<evidence type="ECO:0000256" key="10">
    <source>
        <dbReference type="SAM" id="MobiDB-lite"/>
    </source>
</evidence>
<dbReference type="EMBL" id="FO082277">
    <property type="protein sequence ID" value="CCO14710.1"/>
    <property type="molecule type" value="Genomic_DNA"/>
</dbReference>
<evidence type="ECO:0000256" key="1">
    <source>
        <dbReference type="ARBA" id="ARBA00004604"/>
    </source>
</evidence>
<proteinExistence type="inferred from homology"/>
<dbReference type="GO" id="GO:0042790">
    <property type="term" value="P:nucleolar large rRNA transcription by RNA polymerase I"/>
    <property type="evidence" value="ECO:0007669"/>
    <property type="project" value="TreeGrafter"/>
</dbReference>
<evidence type="ECO:0000256" key="7">
    <source>
        <dbReference type="ARBA" id="ARBA00023125"/>
    </source>
</evidence>